<feature type="transmembrane region" description="Helical" evidence="1">
    <location>
        <begin position="6"/>
        <end position="24"/>
    </location>
</feature>
<keyword evidence="4" id="KW-1185">Reference proteome</keyword>
<feature type="transmembrane region" description="Helical" evidence="1">
    <location>
        <begin position="451"/>
        <end position="468"/>
    </location>
</feature>
<protein>
    <submittedName>
        <fullName evidence="3">NACHT domain-containing protein</fullName>
    </submittedName>
</protein>
<reference evidence="3 4" key="1">
    <citation type="submission" date="2024-06" db="EMBL/GenBank/DDBJ databases">
        <title>The Natural Products Discovery Center: Release of the First 8490 Sequenced Strains for Exploring Actinobacteria Biosynthetic Diversity.</title>
        <authorList>
            <person name="Kalkreuter E."/>
            <person name="Kautsar S.A."/>
            <person name="Yang D."/>
            <person name="Bader C.D."/>
            <person name="Teijaro C.N."/>
            <person name="Fluegel L."/>
            <person name="Davis C.M."/>
            <person name="Simpson J.R."/>
            <person name="Lauterbach L."/>
            <person name="Steele A.D."/>
            <person name="Gui C."/>
            <person name="Meng S."/>
            <person name="Li G."/>
            <person name="Viehrig K."/>
            <person name="Ye F."/>
            <person name="Su P."/>
            <person name="Kiefer A.F."/>
            <person name="Nichols A."/>
            <person name="Cepeda A.J."/>
            <person name="Yan W."/>
            <person name="Fan B."/>
            <person name="Jiang Y."/>
            <person name="Adhikari A."/>
            <person name="Zheng C.-J."/>
            <person name="Schuster L."/>
            <person name="Cowan T.M."/>
            <person name="Smanski M.J."/>
            <person name="Chevrette M.G."/>
            <person name="De Carvalho L.P.S."/>
            <person name="Shen B."/>
        </authorList>
    </citation>
    <scope>NUCLEOTIDE SEQUENCE [LARGE SCALE GENOMIC DNA]</scope>
    <source>
        <strain evidence="3 4">NPDC046838</strain>
    </source>
</reference>
<evidence type="ECO:0000256" key="1">
    <source>
        <dbReference type="SAM" id="Phobius"/>
    </source>
</evidence>
<feature type="transmembrane region" description="Helical" evidence="1">
    <location>
        <begin position="832"/>
        <end position="851"/>
    </location>
</feature>
<feature type="domain" description="NACHT" evidence="2">
    <location>
        <begin position="117"/>
        <end position="274"/>
    </location>
</feature>
<accession>A0ABV3BIX1</accession>
<feature type="transmembrane region" description="Helical" evidence="1">
    <location>
        <begin position="561"/>
        <end position="583"/>
    </location>
</feature>
<gene>
    <name evidence="3" type="ORF">ABZ921_09905</name>
</gene>
<dbReference type="InterPro" id="IPR027417">
    <property type="entry name" value="P-loop_NTPase"/>
</dbReference>
<comment type="caution">
    <text evidence="3">The sequence shown here is derived from an EMBL/GenBank/DDBJ whole genome shotgun (WGS) entry which is preliminary data.</text>
</comment>
<sequence length="946" mass="101013">MDYDGPAFVVSVVGVMVSVVALLVDIMRRPDTPPETGAALRQTADALAEAVRVQWAQEARLRRLQDPKPLSVRWRWADRLLADDTRNICCGRPVPERLPDGNCLAAIATAFEEVPSRRMVVLGSPGSGKSVLAVCCTLDLLRQRTSGTAVPVIFPVAAWDPGTTPLRSWLRERLVAEYRPLAATTDGTSLAGALLDAGLITPVLDGFDELPPALYGTAMRRLNAELDDGMPVLVTSRTTSWRATVACSDVLTGAEVLELLPLEFAEATSYLERTARPLSGPRNRRTTVWTPVLEALQEDSRPPAADALRQILTNPLMVALARTVYGDVSRDPRELLDESRFGTVAAIEEHLLDAFVPAAFGDEGGERGDSRWRAADARRWLAWLARELERRDAKRLAWWELYLCVPRLLRLAAPALLAQAITFLLAAPILLSSVGGDVFVFDDKPSLAANLVGNLVGFAGGLALLLPVSVARREGRTRTALPRQLTVCMATAAVATLGYGLTGGSVQFGLEFGTVTDGWVAELFGGAVFGVLIALYFGVAGLARHAVPLGLPWAGSPAGRLAARAGSGLLALAGLVVVKPWLFGHGLGTWPTVAAALCFTAALCLWAAAGRQGVRTGASHASEGRIARRFVTGLLHGWAVCLLVGVAAGGTVGAVACAFSAVETSRAPDLNGRRLGHWSHRETPDGVRTVESSTKIAVILVYPHEGVRPTAYPHGSRPPSCDQKCESSDAPVTFHVAEGDLRIVVDGHTAADAVNMLPELPEQSRTWLAQNASRHPLDGFLLPGAMGGVLIALIGGPASGLYRALSTPSDLIRAANPQVTLRTDRMASLSRSGVVAVMTGGVCVVLAWVFASRGGLDHVAAQMWVPMGTAALALTAWGQLAVARVWLALTGRLPWRLMTFLDEAHRRGVLRQSGAHYEFRHLRMQQRLASAAETSREEPRAPVPAP</sequence>
<feature type="transmembrane region" description="Helical" evidence="1">
    <location>
        <begin position="630"/>
        <end position="662"/>
    </location>
</feature>
<feature type="transmembrane region" description="Helical" evidence="1">
    <location>
        <begin position="589"/>
        <end position="609"/>
    </location>
</feature>
<dbReference type="RefSeq" id="WP_359346839.1">
    <property type="nucleotide sequence ID" value="NZ_JBEYXV010000004.1"/>
</dbReference>
<dbReference type="InterPro" id="IPR007111">
    <property type="entry name" value="NACHT_NTPase"/>
</dbReference>
<dbReference type="Pfam" id="PF05729">
    <property type="entry name" value="NACHT"/>
    <property type="match status" value="1"/>
</dbReference>
<dbReference type="Gene3D" id="3.40.50.300">
    <property type="entry name" value="P-loop containing nucleotide triphosphate hydrolases"/>
    <property type="match status" value="1"/>
</dbReference>
<keyword evidence="1" id="KW-1133">Transmembrane helix</keyword>
<feature type="transmembrane region" description="Helical" evidence="1">
    <location>
        <begin position="411"/>
        <end position="431"/>
    </location>
</feature>
<feature type="transmembrane region" description="Helical" evidence="1">
    <location>
        <begin position="863"/>
        <end position="887"/>
    </location>
</feature>
<evidence type="ECO:0000259" key="2">
    <source>
        <dbReference type="Pfam" id="PF05729"/>
    </source>
</evidence>
<proteinExistence type="predicted"/>
<feature type="transmembrane region" description="Helical" evidence="1">
    <location>
        <begin position="480"/>
        <end position="499"/>
    </location>
</feature>
<keyword evidence="1" id="KW-0812">Transmembrane</keyword>
<dbReference type="Proteomes" id="UP001551176">
    <property type="component" value="Unassembled WGS sequence"/>
</dbReference>
<evidence type="ECO:0000313" key="3">
    <source>
        <dbReference type="EMBL" id="MEU6820932.1"/>
    </source>
</evidence>
<feature type="transmembrane region" description="Helical" evidence="1">
    <location>
        <begin position="519"/>
        <end position="540"/>
    </location>
</feature>
<feature type="transmembrane region" description="Helical" evidence="1">
    <location>
        <begin position="780"/>
        <end position="802"/>
    </location>
</feature>
<evidence type="ECO:0000313" key="4">
    <source>
        <dbReference type="Proteomes" id="UP001551176"/>
    </source>
</evidence>
<dbReference type="EMBL" id="JBEYXV010000004">
    <property type="protein sequence ID" value="MEU6820932.1"/>
    <property type="molecule type" value="Genomic_DNA"/>
</dbReference>
<organism evidence="3 4">
    <name type="scientific">Streptomyces atriruber</name>
    <dbReference type="NCBI Taxonomy" id="545121"/>
    <lineage>
        <taxon>Bacteria</taxon>
        <taxon>Bacillati</taxon>
        <taxon>Actinomycetota</taxon>
        <taxon>Actinomycetes</taxon>
        <taxon>Kitasatosporales</taxon>
        <taxon>Streptomycetaceae</taxon>
        <taxon>Streptomyces</taxon>
    </lineage>
</organism>
<keyword evidence="1" id="KW-0472">Membrane</keyword>
<name>A0ABV3BIX1_9ACTN</name>